<keyword evidence="1 5" id="KW-0132">Cell division</keyword>
<reference evidence="6" key="1">
    <citation type="submission" date="2021-04" db="EMBL/GenBank/DDBJ databases">
        <title>Genome based classification of Actinospica acidithermotolerans sp. nov., an actinobacterium isolated from an Indonesian hot spring.</title>
        <authorList>
            <person name="Kusuma A.B."/>
            <person name="Putra K.E."/>
            <person name="Nafisah S."/>
            <person name="Loh J."/>
            <person name="Nouioui I."/>
            <person name="Goodfellow M."/>
        </authorList>
    </citation>
    <scope>NUCLEOTIDE SEQUENCE</scope>
    <source>
        <strain evidence="6">DSM 45618</strain>
    </source>
</reference>
<dbReference type="HAMAP" id="MF_01197">
    <property type="entry name" value="SepF"/>
    <property type="match status" value="1"/>
</dbReference>
<dbReference type="AlphaFoldDB" id="A0A8J7WM19"/>
<name>A0A8J7WM19_9ACTN</name>
<comment type="function">
    <text evidence="4 5">Cell division protein that is part of the divisome complex and is recruited early to the Z-ring. Probably stimulates Z-ring formation, perhaps through the cross-linking of FtsZ protofilaments. Its function overlaps with FtsA.</text>
</comment>
<evidence type="ECO:0000256" key="2">
    <source>
        <dbReference type="ARBA" id="ARBA00023210"/>
    </source>
</evidence>
<dbReference type="GO" id="GO:0000917">
    <property type="term" value="P:division septum assembly"/>
    <property type="evidence" value="ECO:0007669"/>
    <property type="project" value="UniProtKB-KW"/>
</dbReference>
<dbReference type="EMBL" id="JAGSXH010000024">
    <property type="protein sequence ID" value="MBS2963290.1"/>
    <property type="molecule type" value="Genomic_DNA"/>
</dbReference>
<comment type="caution">
    <text evidence="6">The sequence shown here is derived from an EMBL/GenBank/DDBJ whole genome shotgun (WGS) entry which is preliminary data.</text>
</comment>
<dbReference type="RefSeq" id="WP_211466848.1">
    <property type="nucleotide sequence ID" value="NZ_JAGSXH010000024.1"/>
</dbReference>
<evidence type="ECO:0000313" key="7">
    <source>
        <dbReference type="Proteomes" id="UP000677913"/>
    </source>
</evidence>
<evidence type="ECO:0000313" key="6">
    <source>
        <dbReference type="EMBL" id="MBS2963290.1"/>
    </source>
</evidence>
<dbReference type="PANTHER" id="PTHR35798:SF1">
    <property type="entry name" value="CELL DIVISION PROTEIN SEPF"/>
    <property type="match status" value="1"/>
</dbReference>
<dbReference type="InterPro" id="IPR007561">
    <property type="entry name" value="Cell_div_SepF/SepF-rel"/>
</dbReference>
<dbReference type="Pfam" id="PF04472">
    <property type="entry name" value="SepF"/>
    <property type="match status" value="1"/>
</dbReference>
<protein>
    <recommendedName>
        <fullName evidence="5">Cell division protein SepF</fullName>
    </recommendedName>
</protein>
<dbReference type="InterPro" id="IPR023052">
    <property type="entry name" value="Cell_div_SepF"/>
</dbReference>
<dbReference type="GO" id="GO:0005737">
    <property type="term" value="C:cytoplasm"/>
    <property type="evidence" value="ECO:0007669"/>
    <property type="project" value="UniProtKB-SubCell"/>
</dbReference>
<evidence type="ECO:0000256" key="1">
    <source>
        <dbReference type="ARBA" id="ARBA00022618"/>
    </source>
</evidence>
<accession>A0A8J7WM19</accession>
<dbReference type="InterPro" id="IPR038594">
    <property type="entry name" value="SepF-like_sf"/>
</dbReference>
<comment type="subcellular location">
    <subcellularLocation>
        <location evidence="5">Cytoplasm</location>
    </subcellularLocation>
    <text evidence="5">Localizes to the division site, in a FtsZ-dependent manner.</text>
</comment>
<gene>
    <name evidence="5" type="primary">sepF</name>
    <name evidence="6" type="ORF">KGA66_09555</name>
</gene>
<sequence length="122" mass="13303">MASSRRATAPHLVPVDDGERWYGEELGAQPGYRIATVRPQSFTDAKVIGEYFRDGIPVIMNLADLEEADAKRIVDFASGLIFSLRGGIERVASRVFLLSPQGTELMDGAQSPSADPGFFNQD</sequence>
<comment type="similarity">
    <text evidence="5">Belongs to the SepF family.</text>
</comment>
<keyword evidence="5" id="KW-0963">Cytoplasm</keyword>
<dbReference type="GO" id="GO:0043093">
    <property type="term" value="P:FtsZ-dependent cytokinesis"/>
    <property type="evidence" value="ECO:0007669"/>
    <property type="project" value="UniProtKB-UniRule"/>
</dbReference>
<comment type="subunit">
    <text evidence="5">Homodimer. Interacts with FtsZ.</text>
</comment>
<evidence type="ECO:0000256" key="5">
    <source>
        <dbReference type="HAMAP-Rule" id="MF_01197"/>
    </source>
</evidence>
<dbReference type="PANTHER" id="PTHR35798">
    <property type="entry name" value="CELL DIVISION PROTEIN SEPF"/>
    <property type="match status" value="1"/>
</dbReference>
<proteinExistence type="inferred from homology"/>
<evidence type="ECO:0000256" key="4">
    <source>
        <dbReference type="ARBA" id="ARBA00044936"/>
    </source>
</evidence>
<dbReference type="Proteomes" id="UP000677913">
    <property type="component" value="Unassembled WGS sequence"/>
</dbReference>
<dbReference type="Gene3D" id="3.30.110.150">
    <property type="entry name" value="SepF-like protein"/>
    <property type="match status" value="1"/>
</dbReference>
<keyword evidence="7" id="KW-1185">Reference proteome</keyword>
<keyword evidence="2 5" id="KW-0717">Septation</keyword>
<keyword evidence="3 5" id="KW-0131">Cell cycle</keyword>
<organism evidence="6 7">
    <name type="scientific">Actinocrinis puniceicyclus</name>
    <dbReference type="NCBI Taxonomy" id="977794"/>
    <lineage>
        <taxon>Bacteria</taxon>
        <taxon>Bacillati</taxon>
        <taxon>Actinomycetota</taxon>
        <taxon>Actinomycetes</taxon>
        <taxon>Catenulisporales</taxon>
        <taxon>Actinospicaceae</taxon>
        <taxon>Actinocrinis</taxon>
    </lineage>
</organism>
<evidence type="ECO:0000256" key="3">
    <source>
        <dbReference type="ARBA" id="ARBA00023306"/>
    </source>
</evidence>